<keyword evidence="3" id="KW-1185">Reference proteome</keyword>
<name>A0ABN7VF15_GIGMA</name>
<protein>
    <submittedName>
        <fullName evidence="2">9739_t:CDS:1</fullName>
    </submittedName>
</protein>
<feature type="compositionally biased region" description="Low complexity" evidence="1">
    <location>
        <begin position="14"/>
        <end position="27"/>
    </location>
</feature>
<evidence type="ECO:0000256" key="1">
    <source>
        <dbReference type="SAM" id="MobiDB-lite"/>
    </source>
</evidence>
<feature type="region of interest" description="Disordered" evidence="1">
    <location>
        <begin position="1"/>
        <end position="33"/>
    </location>
</feature>
<evidence type="ECO:0000313" key="3">
    <source>
        <dbReference type="Proteomes" id="UP000789901"/>
    </source>
</evidence>
<reference evidence="2 3" key="1">
    <citation type="submission" date="2021-06" db="EMBL/GenBank/DDBJ databases">
        <authorList>
            <person name="Kallberg Y."/>
            <person name="Tangrot J."/>
            <person name="Rosling A."/>
        </authorList>
    </citation>
    <scope>NUCLEOTIDE SEQUENCE [LARGE SCALE GENOMIC DNA]</scope>
    <source>
        <strain evidence="2 3">120-4 pot B 10/14</strain>
    </source>
</reference>
<dbReference type="Proteomes" id="UP000789901">
    <property type="component" value="Unassembled WGS sequence"/>
</dbReference>
<accession>A0ABN7VF15</accession>
<dbReference type="EMBL" id="CAJVQB010013552">
    <property type="protein sequence ID" value="CAG8762875.1"/>
    <property type="molecule type" value="Genomic_DNA"/>
</dbReference>
<evidence type="ECO:0000313" key="2">
    <source>
        <dbReference type="EMBL" id="CAG8762875.1"/>
    </source>
</evidence>
<comment type="caution">
    <text evidence="2">The sequence shown here is derived from an EMBL/GenBank/DDBJ whole genome shotgun (WGS) entry which is preliminary data.</text>
</comment>
<feature type="non-terminal residue" evidence="2">
    <location>
        <position position="1"/>
    </location>
</feature>
<organism evidence="2 3">
    <name type="scientific">Gigaspora margarita</name>
    <dbReference type="NCBI Taxonomy" id="4874"/>
    <lineage>
        <taxon>Eukaryota</taxon>
        <taxon>Fungi</taxon>
        <taxon>Fungi incertae sedis</taxon>
        <taxon>Mucoromycota</taxon>
        <taxon>Glomeromycotina</taxon>
        <taxon>Glomeromycetes</taxon>
        <taxon>Diversisporales</taxon>
        <taxon>Gigasporaceae</taxon>
        <taxon>Gigaspora</taxon>
    </lineage>
</organism>
<gene>
    <name evidence="2" type="ORF">GMARGA_LOCUS17682</name>
</gene>
<sequence length="50" mass="5686">PETSSQFILKRESSSSSSMSLESISDSNIPNKATTGRQNQLLIWDFFYQE</sequence>
<proteinExistence type="predicted"/>